<sequence>VTVDNASNNNMMMIAIEGELRRCGIPFHRDGNWLRWYRFSTEQYCNMTGTVHSIVSVCHASGQCHQDFGKVIVEGNLLGRWAGKLPDSGDKLLLYQLLHDCETHWSSTFLMIECLLLLYPVCVSPTLDELECYHLTKDKLNVLRDIHQVLEIPHSAQEALSAECTPTLSMALPVYELLIQKWMVLTSQTIPELSHHINIALQKLQNYVREACKTCIYALAMIVNPDMKFEWMQQYWELQDVANTQKWILEAVKGIWKEASSSESYMQKCLIYCGSHSSKCNFTPNFNQCQHLSVLCLIEPPSRTSTPTTSNPPCIVVMEVLTGEDLAAYNAQALAEDQKDAEHELEQYEHEQMTHSMGTWVTDLVHDWEQSETLYPLLFHVAMDILLAQASAVPCEFMEALQILKFSIWGDHLSFTADLLACEEDYDISSHLTVHAINELVETGKFNELNELAANAQDDWDLDNT</sequence>
<feature type="non-terminal residue" evidence="1">
    <location>
        <position position="1"/>
    </location>
</feature>
<proteinExistence type="predicted"/>
<dbReference type="AlphaFoldDB" id="A0A0C9Y9S5"/>
<protein>
    <submittedName>
        <fullName evidence="1">Uncharacterized protein</fullName>
    </submittedName>
</protein>
<dbReference type="PANTHER" id="PTHR23272">
    <property type="entry name" value="BED FINGER-RELATED"/>
    <property type="match status" value="1"/>
</dbReference>
<reference evidence="2" key="2">
    <citation type="submission" date="2015-01" db="EMBL/GenBank/DDBJ databases">
        <title>Evolutionary Origins and Diversification of the Mycorrhizal Mutualists.</title>
        <authorList>
            <consortium name="DOE Joint Genome Institute"/>
            <consortium name="Mycorrhizal Genomics Consortium"/>
            <person name="Kohler A."/>
            <person name="Kuo A."/>
            <person name="Nagy L.G."/>
            <person name="Floudas D."/>
            <person name="Copeland A."/>
            <person name="Barry K.W."/>
            <person name="Cichocki N."/>
            <person name="Veneault-Fourrey C."/>
            <person name="LaButti K."/>
            <person name="Lindquist E.A."/>
            <person name="Lipzen A."/>
            <person name="Lundell T."/>
            <person name="Morin E."/>
            <person name="Murat C."/>
            <person name="Riley R."/>
            <person name="Ohm R."/>
            <person name="Sun H."/>
            <person name="Tunlid A."/>
            <person name="Henrissat B."/>
            <person name="Grigoriev I.V."/>
            <person name="Hibbett D.S."/>
            <person name="Martin F."/>
        </authorList>
    </citation>
    <scope>NUCLEOTIDE SEQUENCE [LARGE SCALE GENOMIC DNA]</scope>
    <source>
        <strain evidence="2">441</strain>
    </source>
</reference>
<dbReference type="SUPFAM" id="SSF53098">
    <property type="entry name" value="Ribonuclease H-like"/>
    <property type="match status" value="1"/>
</dbReference>
<dbReference type="PANTHER" id="PTHR23272:SF184">
    <property type="entry name" value="OS03G0311250 PROTEIN"/>
    <property type="match status" value="1"/>
</dbReference>
<evidence type="ECO:0000313" key="2">
    <source>
        <dbReference type="Proteomes" id="UP000054018"/>
    </source>
</evidence>
<accession>A0A0C9Y9S5</accession>
<dbReference type="EMBL" id="KN833983">
    <property type="protein sequence ID" value="KIK13646.1"/>
    <property type="molecule type" value="Genomic_DNA"/>
</dbReference>
<dbReference type="OrthoDB" id="3172935at2759"/>
<gene>
    <name evidence="1" type="ORF">PISMIDRAFT_118541</name>
</gene>
<dbReference type="STRING" id="765257.A0A0C9Y9S5"/>
<name>A0A0C9Y9S5_9AGAM</name>
<dbReference type="Proteomes" id="UP000054018">
    <property type="component" value="Unassembled WGS sequence"/>
</dbReference>
<keyword evidence="2" id="KW-1185">Reference proteome</keyword>
<reference evidence="1 2" key="1">
    <citation type="submission" date="2014-04" db="EMBL/GenBank/DDBJ databases">
        <authorList>
            <consortium name="DOE Joint Genome Institute"/>
            <person name="Kuo A."/>
            <person name="Kohler A."/>
            <person name="Costa M.D."/>
            <person name="Nagy L.G."/>
            <person name="Floudas D."/>
            <person name="Copeland A."/>
            <person name="Barry K.W."/>
            <person name="Cichocki N."/>
            <person name="Veneault-Fourrey C."/>
            <person name="LaButti K."/>
            <person name="Lindquist E.A."/>
            <person name="Lipzen A."/>
            <person name="Lundell T."/>
            <person name="Morin E."/>
            <person name="Murat C."/>
            <person name="Sun H."/>
            <person name="Tunlid A."/>
            <person name="Henrissat B."/>
            <person name="Grigoriev I.V."/>
            <person name="Hibbett D.S."/>
            <person name="Martin F."/>
            <person name="Nordberg H.P."/>
            <person name="Cantor M.N."/>
            <person name="Hua S.X."/>
        </authorList>
    </citation>
    <scope>NUCLEOTIDE SEQUENCE [LARGE SCALE GENOMIC DNA]</scope>
    <source>
        <strain evidence="1 2">441</strain>
    </source>
</reference>
<dbReference type="InterPro" id="IPR012337">
    <property type="entry name" value="RNaseH-like_sf"/>
</dbReference>
<evidence type="ECO:0000313" key="1">
    <source>
        <dbReference type="EMBL" id="KIK13646.1"/>
    </source>
</evidence>
<dbReference type="HOGENOM" id="CLU_009123_6_4_1"/>
<organism evidence="1 2">
    <name type="scientific">Pisolithus microcarpus 441</name>
    <dbReference type="NCBI Taxonomy" id="765257"/>
    <lineage>
        <taxon>Eukaryota</taxon>
        <taxon>Fungi</taxon>
        <taxon>Dikarya</taxon>
        <taxon>Basidiomycota</taxon>
        <taxon>Agaricomycotina</taxon>
        <taxon>Agaricomycetes</taxon>
        <taxon>Agaricomycetidae</taxon>
        <taxon>Boletales</taxon>
        <taxon>Sclerodermatineae</taxon>
        <taxon>Pisolithaceae</taxon>
        <taxon>Pisolithus</taxon>
    </lineage>
</organism>